<keyword evidence="2 9" id="KW-1003">Cell membrane</keyword>
<dbReference type="EMBL" id="JBDIMF010000005">
    <property type="protein sequence ID" value="MEN2787142.1"/>
    <property type="molecule type" value="Genomic_DNA"/>
</dbReference>
<keyword evidence="6 9" id="KW-0378">Hydrolase</keyword>
<comment type="subcellular location">
    <subcellularLocation>
        <location evidence="9">Cell membrane</location>
        <topology evidence="9">Multi-pass membrane protein</topology>
    </subcellularLocation>
</comment>
<dbReference type="InterPro" id="IPR001872">
    <property type="entry name" value="Peptidase_A8"/>
</dbReference>
<evidence type="ECO:0000313" key="13">
    <source>
        <dbReference type="Proteomes" id="UP001404104"/>
    </source>
</evidence>
<feature type="transmembrane region" description="Helical" evidence="9">
    <location>
        <begin position="96"/>
        <end position="113"/>
    </location>
</feature>
<evidence type="ECO:0000256" key="11">
    <source>
        <dbReference type="RuleBase" id="RU004181"/>
    </source>
</evidence>
<feature type="active site" evidence="9">
    <location>
        <position position="139"/>
    </location>
</feature>
<comment type="caution">
    <text evidence="9">Lacks conserved residue(s) required for the propagation of feature annotation.</text>
</comment>
<evidence type="ECO:0000256" key="5">
    <source>
        <dbReference type="ARBA" id="ARBA00022750"/>
    </source>
</evidence>
<evidence type="ECO:0000256" key="9">
    <source>
        <dbReference type="HAMAP-Rule" id="MF_00161"/>
    </source>
</evidence>
<keyword evidence="4 9" id="KW-0812">Transmembrane</keyword>
<dbReference type="EC" id="3.4.23.36" evidence="9"/>
<reference evidence="12 13" key="1">
    <citation type="submission" date="2024-05" db="EMBL/GenBank/DDBJ databases">
        <authorList>
            <person name="Liu Q."/>
            <person name="Xin Y.-H."/>
        </authorList>
    </citation>
    <scope>NUCLEOTIDE SEQUENCE [LARGE SCALE GENOMIC DNA]</scope>
    <source>
        <strain evidence="12 13">CGMCC 1.15349</strain>
    </source>
</reference>
<evidence type="ECO:0000256" key="7">
    <source>
        <dbReference type="ARBA" id="ARBA00022989"/>
    </source>
</evidence>
<dbReference type="PANTHER" id="PTHR33695:SF1">
    <property type="entry name" value="LIPOPROTEIN SIGNAL PEPTIDASE"/>
    <property type="match status" value="1"/>
</dbReference>
<dbReference type="PANTHER" id="PTHR33695">
    <property type="entry name" value="LIPOPROTEIN SIGNAL PEPTIDASE"/>
    <property type="match status" value="1"/>
</dbReference>
<protein>
    <recommendedName>
        <fullName evidence="9">Lipoprotein signal peptidase</fullName>
        <ecNumber evidence="9">3.4.23.36</ecNumber>
    </recommendedName>
    <alternativeName>
        <fullName evidence="9">Prolipoprotein signal peptidase</fullName>
    </alternativeName>
    <alternativeName>
        <fullName evidence="9">Signal peptidase II</fullName>
        <shortName evidence="9">SPase II</shortName>
    </alternativeName>
</protein>
<comment type="pathway">
    <text evidence="9">Protein modification; lipoprotein biosynthesis (signal peptide cleavage).</text>
</comment>
<keyword evidence="5 9" id="KW-0064">Aspartyl protease</keyword>
<comment type="catalytic activity">
    <reaction evidence="9 10">
        <text>Release of signal peptides from bacterial membrane prolipoproteins. Hydrolyzes -Xaa-Yaa-Zaa-|-(S,diacylglyceryl)Cys-, in which Xaa is hydrophobic (preferably Leu), and Yaa (Ala or Ser) and Zaa (Gly or Ala) have small, neutral side chains.</text>
        <dbReference type="EC" id="3.4.23.36"/>
    </reaction>
</comment>
<evidence type="ECO:0000256" key="2">
    <source>
        <dbReference type="ARBA" id="ARBA00022475"/>
    </source>
</evidence>
<dbReference type="Pfam" id="PF01252">
    <property type="entry name" value="Peptidase_A8"/>
    <property type="match status" value="1"/>
</dbReference>
<dbReference type="GO" id="GO:0004190">
    <property type="term" value="F:aspartic-type endopeptidase activity"/>
    <property type="evidence" value="ECO:0007669"/>
    <property type="project" value="UniProtKB-EC"/>
</dbReference>
<evidence type="ECO:0000256" key="10">
    <source>
        <dbReference type="RuleBase" id="RU000594"/>
    </source>
</evidence>
<keyword evidence="7 9" id="KW-1133">Transmembrane helix</keyword>
<dbReference type="Proteomes" id="UP001404104">
    <property type="component" value="Unassembled WGS sequence"/>
</dbReference>
<sequence length="173" mass="18534">MSRVAAGGFVTAAAVFLIDQAVKLWVTVSLGIDHLGAYREIVSFFDLRFVPNIGVSLGLLPAGSDAMRWGIVALTAAIALGVAVWMTREANRYDRLALGLVFGGAIGNILDRIRLGYVIDFADLHIGTWRPFLVFNVADAAITIGVLVLLVRALLIRDKKTDAAQAPVENSNA</sequence>
<gene>
    <name evidence="9 12" type="primary">lspA</name>
    <name evidence="12" type="ORF">ABC969_12015</name>
</gene>
<feature type="transmembrane region" description="Helical" evidence="9">
    <location>
        <begin position="66"/>
        <end position="84"/>
    </location>
</feature>
<feature type="active site" evidence="9">
    <location>
        <position position="120"/>
    </location>
</feature>
<evidence type="ECO:0000256" key="8">
    <source>
        <dbReference type="ARBA" id="ARBA00023136"/>
    </source>
</evidence>
<dbReference type="PROSITE" id="PS00855">
    <property type="entry name" value="SPASE_II"/>
    <property type="match status" value="1"/>
</dbReference>
<evidence type="ECO:0000256" key="3">
    <source>
        <dbReference type="ARBA" id="ARBA00022670"/>
    </source>
</evidence>
<dbReference type="PRINTS" id="PR00781">
    <property type="entry name" value="LIPOSIGPTASE"/>
</dbReference>
<evidence type="ECO:0000256" key="4">
    <source>
        <dbReference type="ARBA" id="ARBA00022692"/>
    </source>
</evidence>
<name>A0ABU9XUC7_9SPHN</name>
<evidence type="ECO:0000256" key="6">
    <source>
        <dbReference type="ARBA" id="ARBA00022801"/>
    </source>
</evidence>
<organism evidence="12 13">
    <name type="scientific">Sphingomonas qilianensis</name>
    <dbReference type="NCBI Taxonomy" id="1736690"/>
    <lineage>
        <taxon>Bacteria</taxon>
        <taxon>Pseudomonadati</taxon>
        <taxon>Pseudomonadota</taxon>
        <taxon>Alphaproteobacteria</taxon>
        <taxon>Sphingomonadales</taxon>
        <taxon>Sphingomonadaceae</taxon>
        <taxon>Sphingomonas</taxon>
    </lineage>
</organism>
<dbReference type="NCBIfam" id="TIGR00077">
    <property type="entry name" value="lspA"/>
    <property type="match status" value="1"/>
</dbReference>
<keyword evidence="3 9" id="KW-0645">Protease</keyword>
<dbReference type="RefSeq" id="WP_345865245.1">
    <property type="nucleotide sequence ID" value="NZ_JBDIMF010000005.1"/>
</dbReference>
<proteinExistence type="inferred from homology"/>
<comment type="function">
    <text evidence="9 10">This protein specifically catalyzes the removal of signal peptides from prolipoproteins.</text>
</comment>
<evidence type="ECO:0000256" key="1">
    <source>
        <dbReference type="ARBA" id="ARBA00006139"/>
    </source>
</evidence>
<evidence type="ECO:0000313" key="12">
    <source>
        <dbReference type="EMBL" id="MEN2787142.1"/>
    </source>
</evidence>
<keyword evidence="13" id="KW-1185">Reference proteome</keyword>
<comment type="similarity">
    <text evidence="1 9 11">Belongs to the peptidase A8 family.</text>
</comment>
<keyword evidence="8 9" id="KW-0472">Membrane</keyword>
<feature type="transmembrane region" description="Helical" evidence="9">
    <location>
        <begin position="133"/>
        <end position="155"/>
    </location>
</feature>
<accession>A0ABU9XUC7</accession>
<comment type="caution">
    <text evidence="12">The sequence shown here is derived from an EMBL/GenBank/DDBJ whole genome shotgun (WGS) entry which is preliminary data.</text>
</comment>
<dbReference type="HAMAP" id="MF_00161">
    <property type="entry name" value="LspA"/>
    <property type="match status" value="1"/>
</dbReference>